<evidence type="ECO:0000313" key="1">
    <source>
        <dbReference type="EMBL" id="KJR88692.1"/>
    </source>
</evidence>
<dbReference type="KEGG" id="ssck:SPSK_10834"/>
<dbReference type="AlphaFoldDB" id="A0A0F2MGE2"/>
<protein>
    <submittedName>
        <fullName evidence="1">Uncharacterized protein</fullName>
    </submittedName>
</protein>
<organism evidence="1 2">
    <name type="scientific">Sporothrix schenckii 1099-18</name>
    <dbReference type="NCBI Taxonomy" id="1397361"/>
    <lineage>
        <taxon>Eukaryota</taxon>
        <taxon>Fungi</taxon>
        <taxon>Dikarya</taxon>
        <taxon>Ascomycota</taxon>
        <taxon>Pezizomycotina</taxon>
        <taxon>Sordariomycetes</taxon>
        <taxon>Sordariomycetidae</taxon>
        <taxon>Ophiostomatales</taxon>
        <taxon>Ophiostomataceae</taxon>
        <taxon>Sporothrix</taxon>
    </lineage>
</organism>
<dbReference type="EMBL" id="AXCR01000004">
    <property type="protein sequence ID" value="KJR88692.1"/>
    <property type="molecule type" value="Genomic_DNA"/>
</dbReference>
<dbReference type="VEuPathDB" id="FungiDB:SPSK_10834"/>
<reference evidence="1 2" key="1">
    <citation type="journal article" date="2014" name="BMC Genomics">
        <title>Comparative genomics of the major fungal agents of human and animal Sporotrichosis: Sporothrix schenckii and Sporothrix brasiliensis.</title>
        <authorList>
            <person name="Teixeira M.M."/>
            <person name="de Almeida L.G."/>
            <person name="Kubitschek-Barreira P."/>
            <person name="Alves F.L."/>
            <person name="Kioshima E.S."/>
            <person name="Abadio A.K."/>
            <person name="Fernandes L."/>
            <person name="Derengowski L.S."/>
            <person name="Ferreira K.S."/>
            <person name="Souza R.C."/>
            <person name="Ruiz J.C."/>
            <person name="de Andrade N.C."/>
            <person name="Paes H.C."/>
            <person name="Nicola A.M."/>
            <person name="Albuquerque P."/>
            <person name="Gerber A.L."/>
            <person name="Martins V.P."/>
            <person name="Peconick L.D."/>
            <person name="Neto A.V."/>
            <person name="Chaucanez C.B."/>
            <person name="Silva P.A."/>
            <person name="Cunha O.L."/>
            <person name="de Oliveira F.F."/>
            <person name="dos Santos T.C."/>
            <person name="Barros A.L."/>
            <person name="Soares M.A."/>
            <person name="de Oliveira L.M."/>
            <person name="Marini M.M."/>
            <person name="Villalobos-Duno H."/>
            <person name="Cunha M.M."/>
            <person name="de Hoog S."/>
            <person name="da Silveira J.F."/>
            <person name="Henrissat B."/>
            <person name="Nino-Vega G.A."/>
            <person name="Cisalpino P.S."/>
            <person name="Mora-Montes H.M."/>
            <person name="Almeida S.R."/>
            <person name="Stajich J.E."/>
            <person name="Lopes-Bezerra L.M."/>
            <person name="Vasconcelos A.T."/>
            <person name="Felipe M.S."/>
        </authorList>
    </citation>
    <scope>NUCLEOTIDE SEQUENCE [LARGE SCALE GENOMIC DNA]</scope>
    <source>
        <strain evidence="1 2">1099-18</strain>
    </source>
</reference>
<evidence type="ECO:0000313" key="2">
    <source>
        <dbReference type="Proteomes" id="UP000033710"/>
    </source>
</evidence>
<reference evidence="1 2" key="2">
    <citation type="journal article" date="2015" name="Eukaryot. Cell">
        <title>Asexual propagation of a virulent clone complex in a human and feline outbreak of sporotrichosis.</title>
        <authorList>
            <person name="Teixeira Mde M."/>
            <person name="Rodrigues A.M."/>
            <person name="Tsui C.K."/>
            <person name="de Almeida L.G."/>
            <person name="Van Diepeningen A.D."/>
            <person name="van den Ende B.G."/>
            <person name="Fernandes G.F."/>
            <person name="Kano R."/>
            <person name="Hamelin R.C."/>
            <person name="Lopes-Bezerra L.M."/>
            <person name="Vasconcelos A.T."/>
            <person name="de Hoog S."/>
            <person name="de Camargo Z.P."/>
            <person name="Felipe M.S."/>
        </authorList>
    </citation>
    <scope>NUCLEOTIDE SEQUENCE [LARGE SCALE GENOMIC DNA]</scope>
    <source>
        <strain evidence="1 2">1099-18</strain>
    </source>
</reference>
<dbReference type="GeneID" id="27672376"/>
<dbReference type="Proteomes" id="UP000033710">
    <property type="component" value="Unassembled WGS sequence"/>
</dbReference>
<comment type="caution">
    <text evidence="1">The sequence shown here is derived from an EMBL/GenBank/DDBJ whole genome shotgun (WGS) entry which is preliminary data.</text>
</comment>
<gene>
    <name evidence="1" type="ORF">SPSK_10834</name>
</gene>
<sequence>MYHTEALVWPGTFWRAEYVATRLWPGRCSSLGCPRWDALYAGHEPSCGIMFSALAQAAATTSRHRSYWAMRNR</sequence>
<accession>A0A0F2MGE2</accession>
<dbReference type="RefSeq" id="XP_016591368.1">
    <property type="nucleotide sequence ID" value="XM_016737099.1"/>
</dbReference>
<proteinExistence type="predicted"/>
<name>A0A0F2MGE2_SPOSC</name>